<feature type="non-terminal residue" evidence="2">
    <location>
        <position position="1"/>
    </location>
</feature>
<evidence type="ECO:0000313" key="2">
    <source>
        <dbReference type="EMBL" id="KYN32895.1"/>
    </source>
</evidence>
<dbReference type="EMBL" id="KQ981923">
    <property type="protein sequence ID" value="KYN32895.1"/>
    <property type="molecule type" value="Genomic_DNA"/>
</dbReference>
<proteinExistence type="predicted"/>
<gene>
    <name evidence="2" type="ORF">ALC56_12711</name>
</gene>
<feature type="region of interest" description="Disordered" evidence="1">
    <location>
        <begin position="65"/>
        <end position="126"/>
    </location>
</feature>
<feature type="compositionally biased region" description="Basic and acidic residues" evidence="1">
    <location>
        <begin position="65"/>
        <end position="87"/>
    </location>
</feature>
<reference evidence="2 3" key="1">
    <citation type="submission" date="2016-03" db="EMBL/GenBank/DDBJ databases">
        <title>Trachymyrmex septentrionalis WGS genome.</title>
        <authorList>
            <person name="Nygaard S."/>
            <person name="Hu H."/>
            <person name="Boomsma J."/>
            <person name="Zhang G."/>
        </authorList>
    </citation>
    <scope>NUCLEOTIDE SEQUENCE [LARGE SCALE GENOMIC DNA]</scope>
    <source>
        <strain evidence="2">Tsep2-gDNA-1</strain>
        <tissue evidence="2">Whole body</tissue>
    </source>
</reference>
<accession>A0A195EX88</accession>
<dbReference type="AlphaFoldDB" id="A0A195EX88"/>
<keyword evidence="3" id="KW-1185">Reference proteome</keyword>
<protein>
    <submittedName>
        <fullName evidence="2">Uncharacterized protein</fullName>
    </submittedName>
</protein>
<sequence>IRRGRCKDTRFPAVCQARAWASGRPIRLGSSRPGRACWEFNASDTTIKRRTTTGEANRQFIDPSIDRETSRRRQPVARDRTRFHLEDYGSPGRTGCRRSDIVGPVLDPEPGINQPDESGEFRVPHF</sequence>
<evidence type="ECO:0000313" key="3">
    <source>
        <dbReference type="Proteomes" id="UP000078541"/>
    </source>
</evidence>
<organism evidence="2 3">
    <name type="scientific">Trachymyrmex septentrionalis</name>
    <dbReference type="NCBI Taxonomy" id="34720"/>
    <lineage>
        <taxon>Eukaryota</taxon>
        <taxon>Metazoa</taxon>
        <taxon>Ecdysozoa</taxon>
        <taxon>Arthropoda</taxon>
        <taxon>Hexapoda</taxon>
        <taxon>Insecta</taxon>
        <taxon>Pterygota</taxon>
        <taxon>Neoptera</taxon>
        <taxon>Endopterygota</taxon>
        <taxon>Hymenoptera</taxon>
        <taxon>Apocrita</taxon>
        <taxon>Aculeata</taxon>
        <taxon>Formicoidea</taxon>
        <taxon>Formicidae</taxon>
        <taxon>Myrmicinae</taxon>
        <taxon>Trachymyrmex</taxon>
    </lineage>
</organism>
<name>A0A195EX88_9HYME</name>
<dbReference type="Proteomes" id="UP000078541">
    <property type="component" value="Unassembled WGS sequence"/>
</dbReference>
<evidence type="ECO:0000256" key="1">
    <source>
        <dbReference type="SAM" id="MobiDB-lite"/>
    </source>
</evidence>